<keyword evidence="5" id="KW-0150">Chloroplast</keyword>
<name>A0A453MPM3_AEGTS</name>
<dbReference type="Gene3D" id="4.10.372.10">
    <property type="entry name" value="Lipoxygenase-1, Domain 3"/>
    <property type="match status" value="1"/>
</dbReference>
<dbReference type="PROSITE" id="PS00711">
    <property type="entry name" value="LIPOXYGENASE_1"/>
    <property type="match status" value="1"/>
</dbReference>
<dbReference type="CDD" id="cd01751">
    <property type="entry name" value="PLAT_LH2"/>
    <property type="match status" value="1"/>
</dbReference>
<dbReference type="InterPro" id="IPR000907">
    <property type="entry name" value="LipOase"/>
</dbReference>
<dbReference type="InterPro" id="IPR027433">
    <property type="entry name" value="Lipoxygenase_dom_3"/>
</dbReference>
<evidence type="ECO:0000256" key="16">
    <source>
        <dbReference type="ARBA" id="ARBA00038988"/>
    </source>
</evidence>
<keyword evidence="13 20" id="KW-0408">Iron</keyword>
<dbReference type="FunFam" id="1.20.245.10:FF:000002">
    <property type="entry name" value="Lipoxygenase"/>
    <property type="match status" value="1"/>
</dbReference>
<dbReference type="GO" id="GO:0009753">
    <property type="term" value="P:response to jasmonic acid"/>
    <property type="evidence" value="ECO:0007669"/>
    <property type="project" value="UniProtKB-ARBA"/>
</dbReference>
<dbReference type="InterPro" id="IPR042057">
    <property type="entry name" value="Lipoxy_PLAT/LH2"/>
</dbReference>
<dbReference type="Gene3D" id="2.60.60.20">
    <property type="entry name" value="PLAT/LH2 domain"/>
    <property type="match status" value="1"/>
</dbReference>
<dbReference type="AlphaFoldDB" id="A0A453MPM3"/>
<keyword evidence="6" id="KW-0934">Plastid</keyword>
<dbReference type="EnsemblPlants" id="AET6Gv20020200.4">
    <property type="protein sequence ID" value="AET6Gv20020200.4"/>
    <property type="gene ID" value="AET6Gv20020200"/>
</dbReference>
<comment type="catalytic activity">
    <reaction evidence="18">
        <text>(9Z,12Z,15Z)-octadecatrienoate + O2 = (13S)-hydroperoxy-(9Z,11E,15Z)-octadecatrienoate</text>
        <dbReference type="Rhea" id="RHEA:34495"/>
        <dbReference type="ChEBI" id="CHEBI:15379"/>
        <dbReference type="ChEBI" id="CHEBI:32387"/>
        <dbReference type="ChEBI" id="CHEBI:58757"/>
        <dbReference type="EC" id="1.13.11.12"/>
    </reaction>
</comment>
<dbReference type="InterPro" id="IPR020833">
    <property type="entry name" value="LipOase_Fe_BS"/>
</dbReference>
<evidence type="ECO:0000256" key="4">
    <source>
        <dbReference type="ARBA" id="ARBA00022516"/>
    </source>
</evidence>
<keyword evidence="15" id="KW-0275">Fatty acid biosynthesis</keyword>
<dbReference type="InterPro" id="IPR001024">
    <property type="entry name" value="PLAT/LH2_dom"/>
</dbReference>
<evidence type="ECO:0000256" key="15">
    <source>
        <dbReference type="ARBA" id="ARBA00023160"/>
    </source>
</evidence>
<dbReference type="InterPro" id="IPR036392">
    <property type="entry name" value="PLAT/LH2_dom_sf"/>
</dbReference>
<dbReference type="Pfam" id="PF00305">
    <property type="entry name" value="Lipoxygenase"/>
    <property type="match status" value="1"/>
</dbReference>
<dbReference type="InterPro" id="IPR001246">
    <property type="entry name" value="LipOase_plant"/>
</dbReference>
<dbReference type="STRING" id="200361.A0A453MPM3"/>
<keyword evidence="12 20" id="KW-0560">Oxidoreductase</keyword>
<evidence type="ECO:0000256" key="18">
    <source>
        <dbReference type="ARBA" id="ARBA00052046"/>
    </source>
</evidence>
<reference evidence="24" key="5">
    <citation type="journal article" date="2021" name="G3 (Bethesda)">
        <title>Aegilops tauschii genome assembly Aet v5.0 features greater sequence contiguity and improved annotation.</title>
        <authorList>
            <person name="Wang L."/>
            <person name="Zhu T."/>
            <person name="Rodriguez J.C."/>
            <person name="Deal K.R."/>
            <person name="Dubcovsky J."/>
            <person name="McGuire P.E."/>
            <person name="Lux T."/>
            <person name="Spannagl M."/>
            <person name="Mayer K.F.X."/>
            <person name="Baldrich P."/>
            <person name="Meyers B.C."/>
            <person name="Huo N."/>
            <person name="Gu Y.Q."/>
            <person name="Zhou H."/>
            <person name="Devos K.M."/>
            <person name="Bennetzen J.L."/>
            <person name="Unver T."/>
            <person name="Budak H."/>
            <person name="Gulick P.J."/>
            <person name="Galiba G."/>
            <person name="Kalapos B."/>
            <person name="Nelson D.R."/>
            <person name="Li P."/>
            <person name="You F.M."/>
            <person name="Luo M.C."/>
            <person name="Dvorak J."/>
        </authorList>
    </citation>
    <scope>NUCLEOTIDE SEQUENCE [LARGE SCALE GENOMIC DNA]</scope>
    <source>
        <strain evidence="24">cv. AL8/78</strain>
    </source>
</reference>
<evidence type="ECO:0000256" key="1">
    <source>
        <dbReference type="ARBA" id="ARBA00001962"/>
    </source>
</evidence>
<dbReference type="Pfam" id="PF01477">
    <property type="entry name" value="PLAT"/>
    <property type="match status" value="1"/>
</dbReference>
<evidence type="ECO:0000256" key="17">
    <source>
        <dbReference type="ARBA" id="ARBA00051140"/>
    </source>
</evidence>
<dbReference type="Gene3D" id="3.10.450.60">
    <property type="match status" value="1"/>
</dbReference>
<evidence type="ECO:0000313" key="24">
    <source>
        <dbReference type="EnsemblPlants" id="AET6Gv20020200.4"/>
    </source>
</evidence>
<evidence type="ECO:0000256" key="11">
    <source>
        <dbReference type="ARBA" id="ARBA00022964"/>
    </source>
</evidence>
<evidence type="ECO:0000256" key="10">
    <source>
        <dbReference type="ARBA" id="ARBA00022946"/>
    </source>
</evidence>
<comment type="caution">
    <text evidence="19">Lacks conserved residue(s) required for the propagation of feature annotation.</text>
</comment>
<dbReference type="PROSITE" id="PS50095">
    <property type="entry name" value="PLAT"/>
    <property type="match status" value="1"/>
</dbReference>
<dbReference type="Gene3D" id="4.10.375.10">
    <property type="entry name" value="Lipoxygenase-1, Domain 2"/>
    <property type="match status" value="1"/>
</dbReference>
<organism evidence="24 25">
    <name type="scientific">Aegilops tauschii subsp. strangulata</name>
    <name type="common">Goatgrass</name>
    <dbReference type="NCBI Taxonomy" id="200361"/>
    <lineage>
        <taxon>Eukaryota</taxon>
        <taxon>Viridiplantae</taxon>
        <taxon>Streptophyta</taxon>
        <taxon>Embryophyta</taxon>
        <taxon>Tracheophyta</taxon>
        <taxon>Spermatophyta</taxon>
        <taxon>Magnoliopsida</taxon>
        <taxon>Liliopsida</taxon>
        <taxon>Poales</taxon>
        <taxon>Poaceae</taxon>
        <taxon>BOP clade</taxon>
        <taxon>Pooideae</taxon>
        <taxon>Triticodae</taxon>
        <taxon>Triticeae</taxon>
        <taxon>Triticinae</taxon>
        <taxon>Aegilops</taxon>
    </lineage>
</organism>
<dbReference type="SUPFAM" id="SSF49723">
    <property type="entry name" value="Lipase/lipooxygenase domain (PLAT/LH2 domain)"/>
    <property type="match status" value="1"/>
</dbReference>
<keyword evidence="8" id="KW-0925">Oxylipin biosynthesis</keyword>
<dbReference type="GO" id="GO:0046872">
    <property type="term" value="F:metal ion binding"/>
    <property type="evidence" value="ECO:0007669"/>
    <property type="project" value="UniProtKB-KW"/>
</dbReference>
<dbReference type="GO" id="GO:0016165">
    <property type="term" value="F:linoleate 13S-lipoxygenase activity"/>
    <property type="evidence" value="ECO:0007669"/>
    <property type="project" value="UniProtKB-EC"/>
</dbReference>
<dbReference type="EC" id="1.13.11.12" evidence="16"/>
<dbReference type="InterPro" id="IPR013819">
    <property type="entry name" value="LipOase_C"/>
</dbReference>
<dbReference type="GO" id="GO:0034440">
    <property type="term" value="P:lipid oxidation"/>
    <property type="evidence" value="ECO:0007669"/>
    <property type="project" value="InterPro"/>
</dbReference>
<feature type="compositionally biased region" description="Low complexity" evidence="21">
    <location>
        <begin position="63"/>
        <end position="74"/>
    </location>
</feature>
<dbReference type="FunFam" id="3.10.450.60:FF:000005">
    <property type="entry name" value="Lipoxygenase"/>
    <property type="match status" value="1"/>
</dbReference>
<dbReference type="SMART" id="SM00308">
    <property type="entry name" value="LH2"/>
    <property type="match status" value="1"/>
</dbReference>
<evidence type="ECO:0000256" key="2">
    <source>
        <dbReference type="ARBA" id="ARBA00004229"/>
    </source>
</evidence>
<dbReference type="PROSITE" id="PS51393">
    <property type="entry name" value="LIPOXYGENASE_3"/>
    <property type="match status" value="1"/>
</dbReference>
<protein>
    <recommendedName>
        <fullName evidence="16">linoleate 13S-lipoxygenase</fullName>
        <ecNumber evidence="16">1.13.11.12</ecNumber>
    </recommendedName>
</protein>
<reference evidence="25" key="1">
    <citation type="journal article" date="2014" name="Science">
        <title>Ancient hybridizations among the ancestral genomes of bread wheat.</title>
        <authorList>
            <consortium name="International Wheat Genome Sequencing Consortium,"/>
            <person name="Marcussen T."/>
            <person name="Sandve S.R."/>
            <person name="Heier L."/>
            <person name="Spannagl M."/>
            <person name="Pfeifer M."/>
            <person name="Jakobsen K.S."/>
            <person name="Wulff B.B."/>
            <person name="Steuernagel B."/>
            <person name="Mayer K.F."/>
            <person name="Olsen O.A."/>
        </authorList>
    </citation>
    <scope>NUCLEOTIDE SEQUENCE [LARGE SCALE GENOMIC DNA]</scope>
    <source>
        <strain evidence="25">cv. AL8/78</strain>
    </source>
</reference>
<comment type="subcellular location">
    <subcellularLocation>
        <location evidence="2">Plastid</location>
        <location evidence="2">Chloroplast</location>
    </subcellularLocation>
</comment>
<feature type="compositionally biased region" description="Polar residues" evidence="21">
    <location>
        <begin position="75"/>
        <end position="87"/>
    </location>
</feature>
<keyword evidence="4" id="KW-0444">Lipid biosynthesis</keyword>
<evidence type="ECO:0000256" key="7">
    <source>
        <dbReference type="ARBA" id="ARBA00022723"/>
    </source>
</evidence>
<dbReference type="GO" id="GO:0031408">
    <property type="term" value="P:oxylipin biosynthetic process"/>
    <property type="evidence" value="ECO:0007669"/>
    <property type="project" value="UniProtKB-KW"/>
</dbReference>
<dbReference type="GO" id="GO:0006633">
    <property type="term" value="P:fatty acid biosynthetic process"/>
    <property type="evidence" value="ECO:0007669"/>
    <property type="project" value="UniProtKB-KW"/>
</dbReference>
<proteinExistence type="inferred from homology"/>
<evidence type="ECO:0000256" key="3">
    <source>
        <dbReference type="ARBA" id="ARBA00009419"/>
    </source>
</evidence>
<keyword evidence="7 20" id="KW-0479">Metal-binding</keyword>
<evidence type="ECO:0000256" key="12">
    <source>
        <dbReference type="ARBA" id="ARBA00023002"/>
    </source>
</evidence>
<evidence type="ECO:0000313" key="25">
    <source>
        <dbReference type="Proteomes" id="UP000015105"/>
    </source>
</evidence>
<reference evidence="24" key="4">
    <citation type="submission" date="2019-03" db="UniProtKB">
        <authorList>
            <consortium name="EnsemblPlants"/>
        </authorList>
    </citation>
    <scope>IDENTIFICATION</scope>
</reference>
<dbReference type="GO" id="GO:0009507">
    <property type="term" value="C:chloroplast"/>
    <property type="evidence" value="ECO:0007669"/>
    <property type="project" value="UniProtKB-SubCell"/>
</dbReference>
<dbReference type="PRINTS" id="PR00468">
    <property type="entry name" value="PLTLPOXGNASE"/>
</dbReference>
<dbReference type="InterPro" id="IPR036226">
    <property type="entry name" value="LipOase_C_sf"/>
</dbReference>
<keyword evidence="10" id="KW-0809">Transit peptide</keyword>
<evidence type="ECO:0000256" key="20">
    <source>
        <dbReference type="RuleBase" id="RU003974"/>
    </source>
</evidence>
<comment type="similarity">
    <text evidence="3 20">Belongs to the lipoxygenase family.</text>
</comment>
<evidence type="ECO:0000256" key="5">
    <source>
        <dbReference type="ARBA" id="ARBA00022528"/>
    </source>
</evidence>
<accession>A0A453MPM3</accession>
<keyword evidence="14" id="KW-0443">Lipid metabolism</keyword>
<keyword evidence="9" id="KW-0276">Fatty acid metabolism</keyword>
<reference evidence="25" key="2">
    <citation type="journal article" date="2017" name="Nat. Plants">
        <title>The Aegilops tauschii genome reveals multiple impacts of transposons.</title>
        <authorList>
            <person name="Zhao G."/>
            <person name="Zou C."/>
            <person name="Li K."/>
            <person name="Wang K."/>
            <person name="Li T."/>
            <person name="Gao L."/>
            <person name="Zhang X."/>
            <person name="Wang H."/>
            <person name="Yang Z."/>
            <person name="Liu X."/>
            <person name="Jiang W."/>
            <person name="Mao L."/>
            <person name="Kong X."/>
            <person name="Jiao Y."/>
            <person name="Jia J."/>
        </authorList>
    </citation>
    <scope>NUCLEOTIDE SEQUENCE [LARGE SCALE GENOMIC DNA]</scope>
    <source>
        <strain evidence="25">cv. AL8/78</strain>
    </source>
</reference>
<evidence type="ECO:0000259" key="22">
    <source>
        <dbReference type="PROSITE" id="PS50095"/>
    </source>
</evidence>
<comment type="catalytic activity">
    <reaction evidence="17">
        <text>(9Z,12Z)-octadecadienoate + O2 = (13S)-hydroperoxy-(9Z,11E)-octadecadienoate</text>
        <dbReference type="Rhea" id="RHEA:22780"/>
        <dbReference type="ChEBI" id="CHEBI:15379"/>
        <dbReference type="ChEBI" id="CHEBI:30245"/>
        <dbReference type="ChEBI" id="CHEBI:57466"/>
        <dbReference type="EC" id="1.13.11.12"/>
    </reaction>
</comment>
<evidence type="ECO:0000256" key="19">
    <source>
        <dbReference type="PROSITE-ProRule" id="PRU00152"/>
    </source>
</evidence>
<dbReference type="Gramene" id="AET6Gv20020200.4">
    <property type="protein sequence ID" value="AET6Gv20020200.4"/>
    <property type="gene ID" value="AET6Gv20020200"/>
</dbReference>
<evidence type="ECO:0000256" key="14">
    <source>
        <dbReference type="ARBA" id="ARBA00023098"/>
    </source>
</evidence>
<evidence type="ECO:0000259" key="23">
    <source>
        <dbReference type="PROSITE" id="PS51393"/>
    </source>
</evidence>
<keyword evidence="11 20" id="KW-0223">Dioxygenase</keyword>
<sequence>SISINTTCLPQSLAHQKVRMVIMQTATRPLVGAHGAPFARRAALVPKARRQPGSPRRTSKIGSSSTSSTTTTTTNLSEANGPATSTVARPDLHFDLNQAVELRATVTVNMKNFWLKEDMLDQALDVFHNLFTQNWLYLELVSSELDPKTGQEWDVVSGKVQHSRSLEEDWHMYDASFMVPASFGPIGAVQVKNYHYTEMLLGDIKVFPAGENSGSSAVALFHCNSWINPSQYSPEKRSFFPLENSYLPSQTPKGVERLRESELVALRGTGYGERKAYDRIYDYDVYNDLGDPCKDKSTNRPVLGGKEHPYPRRCRTGRPHCRKYPLSETIPPKGVSIYVPEDENFTERKELAFNTKLFMSLLHGICRIMKRSKHSSQSFPTLEAINAMYDDEFRNQPLQPDGGKFKFIAEFLEKEALLLFEKEGAEFLEGIRRVFEFETPEIHDRDKYAWFRDEEFARETLAGVNPLSIQLVRELPLVSKLDEKIYGPADSLITKEVIEEQINGVMTAEEAVAKKKLFMLDYHDLYLPFVNKVRQLEGTTLYGSRALFFLAGDGTLRPIAIELTRPKSASKPQWREVFTPASGHKASITGSWQWQLAKAHVVCLDTGYHQLVSHWLRTHCCVEPYIIAANRQLSQMHPIYRLLAPSFRFTMEINAQARKLLINADGIIESTFSPGKYSMEISSAAYAEQWQFDKEALPEDLIRRGMAVRGEDGKLELAIEDYPYANDGLLVWDAIKQWASDYVAHYYACAADIVDDVELQAWWKEVRTKGHADKKDEPWWPHLDCHESLVQTLSTIMWVASAHHAAVNFSQYPYGGYVPNRPSIARINMPSEIGPDGMRAYMEAPDKVLLDTFPSQYQSALVMAILDVLSSHSSGEEYLGTYQEPAWQQNGKINNAFEDFRERMLRIAVQVNKWNRDPERKNRCGPGMVPYVQLRPSDGDPMAAKTVMG</sequence>
<dbReference type="SUPFAM" id="SSF48484">
    <property type="entry name" value="Lipoxigenase"/>
    <property type="match status" value="1"/>
</dbReference>
<evidence type="ECO:0000256" key="6">
    <source>
        <dbReference type="ARBA" id="ARBA00022640"/>
    </source>
</evidence>
<evidence type="ECO:0000256" key="9">
    <source>
        <dbReference type="ARBA" id="ARBA00022832"/>
    </source>
</evidence>
<comment type="cofactor">
    <cofactor evidence="1 20">
        <name>Fe cation</name>
        <dbReference type="ChEBI" id="CHEBI:24875"/>
    </cofactor>
</comment>
<dbReference type="Proteomes" id="UP000015105">
    <property type="component" value="Chromosome 6D"/>
</dbReference>
<dbReference type="PANTHER" id="PTHR11771">
    <property type="entry name" value="LIPOXYGENASE"/>
    <property type="match status" value="1"/>
</dbReference>
<evidence type="ECO:0000256" key="8">
    <source>
        <dbReference type="ARBA" id="ARBA00022767"/>
    </source>
</evidence>
<dbReference type="Gene3D" id="1.20.245.10">
    <property type="entry name" value="Lipoxygenase-1, Domain 5"/>
    <property type="match status" value="1"/>
</dbReference>
<feature type="region of interest" description="Disordered" evidence="21">
    <location>
        <begin position="43"/>
        <end position="87"/>
    </location>
</feature>
<evidence type="ECO:0000256" key="21">
    <source>
        <dbReference type="SAM" id="MobiDB-lite"/>
    </source>
</evidence>
<feature type="domain" description="Lipoxygenase" evidence="23">
    <location>
        <begin position="245"/>
        <end position="949"/>
    </location>
</feature>
<reference evidence="24" key="3">
    <citation type="journal article" date="2017" name="Nature">
        <title>Genome sequence of the progenitor of the wheat D genome Aegilops tauschii.</title>
        <authorList>
            <person name="Luo M.C."/>
            <person name="Gu Y.Q."/>
            <person name="Puiu D."/>
            <person name="Wang H."/>
            <person name="Twardziok S.O."/>
            <person name="Deal K.R."/>
            <person name="Huo N."/>
            <person name="Zhu T."/>
            <person name="Wang L."/>
            <person name="Wang Y."/>
            <person name="McGuire P.E."/>
            <person name="Liu S."/>
            <person name="Long H."/>
            <person name="Ramasamy R.K."/>
            <person name="Rodriguez J.C."/>
            <person name="Van S.L."/>
            <person name="Yuan L."/>
            <person name="Wang Z."/>
            <person name="Xia Z."/>
            <person name="Xiao L."/>
            <person name="Anderson O.D."/>
            <person name="Ouyang S."/>
            <person name="Liang Y."/>
            <person name="Zimin A.V."/>
            <person name="Pertea G."/>
            <person name="Qi P."/>
            <person name="Bennetzen J.L."/>
            <person name="Dai X."/>
            <person name="Dawson M.W."/>
            <person name="Muller H.G."/>
            <person name="Kugler K."/>
            <person name="Rivarola-Duarte L."/>
            <person name="Spannagl M."/>
            <person name="Mayer K.F.X."/>
            <person name="Lu F.H."/>
            <person name="Bevan M.W."/>
            <person name="Leroy P."/>
            <person name="Li P."/>
            <person name="You F.M."/>
            <person name="Sun Q."/>
            <person name="Liu Z."/>
            <person name="Lyons E."/>
            <person name="Wicker T."/>
            <person name="Salzberg S.L."/>
            <person name="Devos K.M."/>
            <person name="Dvorak J."/>
        </authorList>
    </citation>
    <scope>NUCLEOTIDE SEQUENCE [LARGE SCALE GENOMIC DNA]</scope>
    <source>
        <strain evidence="24">cv. AL8/78</strain>
    </source>
</reference>
<dbReference type="PRINTS" id="PR00087">
    <property type="entry name" value="LIPOXYGENASE"/>
</dbReference>
<evidence type="ECO:0000256" key="13">
    <source>
        <dbReference type="ARBA" id="ARBA00023004"/>
    </source>
</evidence>
<feature type="domain" description="PLAT" evidence="22">
    <location>
        <begin position="102"/>
        <end position="241"/>
    </location>
</feature>
<keyword evidence="25" id="KW-1185">Reference proteome</keyword>